<evidence type="ECO:0000259" key="6">
    <source>
        <dbReference type="Pfam" id="PF02656"/>
    </source>
</evidence>
<reference evidence="7 8" key="1">
    <citation type="submission" date="2023-08" db="EMBL/GenBank/DDBJ databases">
        <authorList>
            <person name="Girao M."/>
            <person name="Carvalho M.F."/>
        </authorList>
    </citation>
    <scope>NUCLEOTIDE SEQUENCE [LARGE SCALE GENOMIC DNA]</scope>
    <source>
        <strain evidence="7 8">CC-R104</strain>
    </source>
</reference>
<comment type="subcellular location">
    <subcellularLocation>
        <location evidence="1">Endomembrane system</location>
        <topology evidence="1">Multi-pass membrane protein</topology>
    </subcellularLocation>
</comment>
<gene>
    <name evidence="7" type="ORF">Q8814_07265</name>
</gene>
<dbReference type="EMBL" id="JAUZMZ010000028">
    <property type="protein sequence ID" value="MEE2031911.1"/>
    <property type="molecule type" value="Genomic_DNA"/>
</dbReference>
<evidence type="ECO:0000256" key="4">
    <source>
        <dbReference type="ARBA" id="ARBA00023136"/>
    </source>
</evidence>
<name>A0ABU7JPF5_9NOCA</name>
<feature type="transmembrane region" description="Helical" evidence="5">
    <location>
        <begin position="41"/>
        <end position="60"/>
    </location>
</feature>
<dbReference type="Proteomes" id="UP001331936">
    <property type="component" value="Unassembled WGS sequence"/>
</dbReference>
<keyword evidence="2 5" id="KW-0812">Transmembrane</keyword>
<feature type="domain" description="DUF202" evidence="6">
    <location>
        <begin position="5"/>
        <end position="69"/>
    </location>
</feature>
<feature type="transmembrane region" description="Helical" evidence="5">
    <location>
        <begin position="80"/>
        <end position="104"/>
    </location>
</feature>
<evidence type="ECO:0000256" key="1">
    <source>
        <dbReference type="ARBA" id="ARBA00004127"/>
    </source>
</evidence>
<keyword evidence="8" id="KW-1185">Reference proteome</keyword>
<sequence length="105" mass="11181">MRHDDPGLQPERTSLAWLRTATGLGAVVLGFMRFAPGPGPVVVTIGLICLVPVLVLLVGARPHHRARVRSFVAGQGSYSWWTNLVLATTVVTLALSAAVMIILAQ</sequence>
<keyword evidence="3 5" id="KW-1133">Transmembrane helix</keyword>
<evidence type="ECO:0000256" key="2">
    <source>
        <dbReference type="ARBA" id="ARBA00022692"/>
    </source>
</evidence>
<evidence type="ECO:0000313" key="8">
    <source>
        <dbReference type="Proteomes" id="UP001331936"/>
    </source>
</evidence>
<feature type="transmembrane region" description="Helical" evidence="5">
    <location>
        <begin position="16"/>
        <end position="35"/>
    </location>
</feature>
<organism evidence="7 8">
    <name type="scientific">Rhodococcus chondri</name>
    <dbReference type="NCBI Taxonomy" id="3065941"/>
    <lineage>
        <taxon>Bacteria</taxon>
        <taxon>Bacillati</taxon>
        <taxon>Actinomycetota</taxon>
        <taxon>Actinomycetes</taxon>
        <taxon>Mycobacteriales</taxon>
        <taxon>Nocardiaceae</taxon>
        <taxon>Rhodococcus</taxon>
    </lineage>
</organism>
<evidence type="ECO:0000313" key="7">
    <source>
        <dbReference type="EMBL" id="MEE2031911.1"/>
    </source>
</evidence>
<evidence type="ECO:0000256" key="5">
    <source>
        <dbReference type="SAM" id="Phobius"/>
    </source>
</evidence>
<accession>A0ABU7JPF5</accession>
<proteinExistence type="predicted"/>
<dbReference type="InterPro" id="IPR003807">
    <property type="entry name" value="DUF202"/>
</dbReference>
<evidence type="ECO:0000256" key="3">
    <source>
        <dbReference type="ARBA" id="ARBA00022989"/>
    </source>
</evidence>
<keyword evidence="4 5" id="KW-0472">Membrane</keyword>
<comment type="caution">
    <text evidence="7">The sequence shown here is derived from an EMBL/GenBank/DDBJ whole genome shotgun (WGS) entry which is preliminary data.</text>
</comment>
<dbReference type="Pfam" id="PF02656">
    <property type="entry name" value="DUF202"/>
    <property type="match status" value="1"/>
</dbReference>
<protein>
    <submittedName>
        <fullName evidence="7">DUF202 domain-containing protein</fullName>
    </submittedName>
</protein>
<dbReference type="RefSeq" id="WP_330151346.1">
    <property type="nucleotide sequence ID" value="NZ_JAUZMZ010000028.1"/>
</dbReference>